<accession>A0A0D6EW30</accession>
<dbReference type="GeneID" id="99989881"/>
<protein>
    <submittedName>
        <fullName evidence="1">Uncharacterized protein</fullName>
    </submittedName>
</protein>
<dbReference type="Proteomes" id="UP000064007">
    <property type="component" value="Chromosome 1"/>
</dbReference>
<name>A0A0D6EW30_9PROT</name>
<gene>
    <name evidence="1" type="ORF">BN1208_0591</name>
</gene>
<organism evidence="1 2">
    <name type="scientific">Candidatus Methylopumilus planktonicus</name>
    <dbReference type="NCBI Taxonomy" id="1581557"/>
    <lineage>
        <taxon>Bacteria</taxon>
        <taxon>Pseudomonadati</taxon>
        <taxon>Pseudomonadota</taxon>
        <taxon>Betaproteobacteria</taxon>
        <taxon>Nitrosomonadales</taxon>
        <taxon>Methylophilaceae</taxon>
        <taxon>Candidatus Methylopumilus</taxon>
    </lineage>
</organism>
<dbReference type="OrthoDB" id="289296at2"/>
<dbReference type="NCBIfam" id="TIGR03643">
    <property type="entry name" value="TIGR03643 family protein"/>
    <property type="match status" value="1"/>
</dbReference>
<dbReference type="InterPro" id="IPR019882">
    <property type="entry name" value="CHP03643"/>
</dbReference>
<dbReference type="EMBL" id="LN827929">
    <property type="protein sequence ID" value="CEZ19478.1"/>
    <property type="molecule type" value="Genomic_DNA"/>
</dbReference>
<dbReference type="STRING" id="1581557.BN1208_0591"/>
<evidence type="ECO:0000313" key="1">
    <source>
        <dbReference type="EMBL" id="CEZ19478.1"/>
    </source>
</evidence>
<dbReference type="HOGENOM" id="CLU_141636_2_1_4"/>
<dbReference type="AlphaFoldDB" id="A0A0D6EW30"/>
<evidence type="ECO:0000313" key="2">
    <source>
        <dbReference type="Proteomes" id="UP000064007"/>
    </source>
</evidence>
<keyword evidence="2" id="KW-1185">Reference proteome</keyword>
<reference evidence="2" key="1">
    <citation type="submission" date="2014-12" db="EMBL/GenBank/DDBJ databases">
        <authorList>
            <person name="Salcher M.M."/>
        </authorList>
    </citation>
    <scope>NUCLEOTIDE SEQUENCE [LARGE SCALE GENOMIC DNA]</scope>
    <source>
        <strain evidence="2">MMS-10A-171</strain>
    </source>
</reference>
<dbReference type="KEGG" id="mbat:BN1208_0591"/>
<dbReference type="Pfam" id="PF10985">
    <property type="entry name" value="DUF2805"/>
    <property type="match status" value="1"/>
</dbReference>
<sequence>MSKKEILLSEGDISRLIEMAWEDRTPFEAILKTYQLDESSLMRIMQANLKPSSYRLWRKRVKEKSSKHLKLRSPDIKRDHCVTQYKISR</sequence>
<dbReference type="RefSeq" id="WP_046487755.1">
    <property type="nucleotide sequence ID" value="NZ_CP040978.1"/>
</dbReference>
<proteinExistence type="predicted"/>